<dbReference type="Proteomes" id="UP000045842">
    <property type="component" value="Unassembled WGS sequence"/>
</dbReference>
<dbReference type="Proteomes" id="UP000038802">
    <property type="component" value="Unassembled WGS sequence"/>
</dbReference>
<dbReference type="Proteomes" id="UP000046680">
    <property type="component" value="Unassembled WGS sequence"/>
</dbReference>
<keyword evidence="2" id="KW-0804">Transcription</keyword>
<evidence type="ECO:0000256" key="1">
    <source>
        <dbReference type="ARBA" id="ARBA00023015"/>
    </source>
</evidence>
<reference evidence="7" key="1">
    <citation type="submission" date="2015-03" db="EMBL/GenBank/DDBJ databases">
        <authorList>
            <person name="Murphy D."/>
        </authorList>
    </citation>
    <scope>NUCLEOTIDE SEQUENCE [LARGE SCALE GENOMIC DNA]</scope>
    <source>
        <strain evidence="7">K00500041</strain>
    </source>
</reference>
<dbReference type="EMBL" id="CSAE01000569">
    <property type="protein sequence ID" value="COW54258.1"/>
    <property type="molecule type" value="Genomic_DNA"/>
</dbReference>
<evidence type="ECO:0000256" key="2">
    <source>
        <dbReference type="ARBA" id="ARBA00023163"/>
    </source>
</evidence>
<evidence type="ECO:0000313" key="8">
    <source>
        <dbReference type="EMBL" id="COW95862.1"/>
    </source>
</evidence>
<dbReference type="InterPro" id="IPR048186">
    <property type="entry name" value="Anti_sigE_RseA-like"/>
</dbReference>
<dbReference type="Gene3D" id="1.10.10.1320">
    <property type="entry name" value="Anti-sigma factor, zinc-finger domain"/>
    <property type="match status" value="1"/>
</dbReference>
<evidence type="ECO:0000313" key="13">
    <source>
        <dbReference type="Proteomes" id="UP000048289"/>
    </source>
</evidence>
<protein>
    <submittedName>
        <fullName evidence="7">RNA polymerase sigma-70 factor</fullName>
    </submittedName>
</protein>
<dbReference type="PATRIC" id="fig|1773.5970.peg.1351"/>
<evidence type="ECO:0000313" key="12">
    <source>
        <dbReference type="Proteomes" id="UP000046680"/>
    </source>
</evidence>
<dbReference type="EMBL" id="CGCX01000481">
    <property type="protein sequence ID" value="CFR77025.1"/>
    <property type="molecule type" value="Genomic_DNA"/>
</dbReference>
<name>A0A0T7LKJ8_MYCTX</name>
<dbReference type="AlphaFoldDB" id="A0A0T7LKJ8"/>
<evidence type="ECO:0000313" key="10">
    <source>
        <dbReference type="Proteomes" id="UP000044938"/>
    </source>
</evidence>
<accession>A0A0T7LKJ8</accession>
<dbReference type="Proteomes" id="UP000048289">
    <property type="component" value="Unassembled WGS sequence"/>
</dbReference>
<evidence type="ECO:0000313" key="11">
    <source>
        <dbReference type="Proteomes" id="UP000045842"/>
    </source>
</evidence>
<dbReference type="EMBL" id="CSAJ01000610">
    <property type="protein sequence ID" value="COW95862.1"/>
    <property type="molecule type" value="Genomic_DNA"/>
</dbReference>
<dbReference type="InterPro" id="IPR041916">
    <property type="entry name" value="Anti_sigma_zinc_sf"/>
</dbReference>
<evidence type="ECO:0000313" key="6">
    <source>
        <dbReference type="EMBL" id="COW31944.1"/>
    </source>
</evidence>
<evidence type="ECO:0000313" key="5">
    <source>
        <dbReference type="EMBL" id="CFR77025.1"/>
    </source>
</evidence>
<dbReference type="EMBL" id="CFOE01000706">
    <property type="protein sequence ID" value="CFE44947.1"/>
    <property type="molecule type" value="Genomic_DNA"/>
</dbReference>
<dbReference type="OMA" id="FSWLPSQ"/>
<dbReference type="NCBIfam" id="NF041468">
    <property type="entry name" value="anti_sig_RseA"/>
    <property type="match status" value="1"/>
</dbReference>
<dbReference type="Proteomes" id="UP000044938">
    <property type="component" value="Unassembled WGS sequence"/>
</dbReference>
<evidence type="ECO:0000256" key="3">
    <source>
        <dbReference type="SAM" id="MobiDB-lite"/>
    </source>
</evidence>
<organism evidence="7 9">
    <name type="scientific">Mycobacterium tuberculosis</name>
    <dbReference type="NCBI Taxonomy" id="1773"/>
    <lineage>
        <taxon>Bacteria</taxon>
        <taxon>Bacillati</taxon>
        <taxon>Actinomycetota</taxon>
        <taxon>Actinomycetes</taxon>
        <taxon>Mycobacteriales</taxon>
        <taxon>Mycobacteriaceae</taxon>
        <taxon>Mycobacterium</taxon>
        <taxon>Mycobacterium tuberculosis complex</taxon>
    </lineage>
</organism>
<gene>
    <name evidence="5" type="ORF">ERS007657_01529</name>
    <name evidence="6" type="ORF">ERS007679_03635</name>
    <name evidence="4" type="ORF">ERS007681_03735</name>
    <name evidence="7" type="ORF">ERS007703_03828</name>
    <name evidence="8" type="ORF">ERS007720_03634</name>
</gene>
<dbReference type="EMBL" id="CSAD01000702">
    <property type="protein sequence ID" value="COW31944.1"/>
    <property type="molecule type" value="Genomic_DNA"/>
</dbReference>
<evidence type="ECO:0000313" key="9">
    <source>
        <dbReference type="Proteomes" id="UP000038802"/>
    </source>
</evidence>
<feature type="region of interest" description="Disordered" evidence="3">
    <location>
        <begin position="169"/>
        <end position="219"/>
    </location>
</feature>
<dbReference type="STRING" id="115862.BBG46_06565"/>
<evidence type="ECO:0000313" key="7">
    <source>
        <dbReference type="EMBL" id="COW54258.1"/>
    </source>
</evidence>
<evidence type="ECO:0000313" key="4">
    <source>
        <dbReference type="EMBL" id="CFE44947.1"/>
    </source>
</evidence>
<sequence length="219" mass="24123">MASAQFTSTQFAELLNGRRARRFGYRMVANRSRILGFYRLAMVFRHRAALHSRYRWLARWRKEVVMADPGSVGHVFRRAFSWLPAQFASQSDAPVGAPRQFRSTEHLSIEAIAAFVDGELRMNAHLRAAHHLSLCAQCAAEVDDQSRARAALRDSHPIRIPSTLLGLLSEIPRCPPEGPSKGSSGGSSQGPPDGAAAGFGDRFADGDGGNRGRQSRVRR</sequence>
<proteinExistence type="predicted"/>
<feature type="compositionally biased region" description="Low complexity" evidence="3">
    <location>
        <begin position="189"/>
        <end position="201"/>
    </location>
</feature>
<reference evidence="9 10" key="2">
    <citation type="submission" date="2015-03" db="EMBL/GenBank/DDBJ databases">
        <authorList>
            <consortium name="Pathogen Informatics"/>
        </authorList>
    </citation>
    <scope>NUCLEOTIDE SEQUENCE [LARGE SCALE GENOMIC DNA]</scope>
    <source>
        <strain evidence="5 12">C09601061</strain>
        <strain evidence="6 11">G09801536</strain>
        <strain evidence="4 13">G09901357</strain>
        <strain evidence="9">K00500041</strain>
        <strain evidence="8 10">M09401471</strain>
    </source>
</reference>
<keyword evidence="1" id="KW-0805">Transcription regulation</keyword>